<proteinExistence type="predicted"/>
<name>K0SFS7_THAOC</name>
<gene>
    <name evidence="1" type="ORF">THAOC_15452</name>
</gene>
<organism evidence="1 2">
    <name type="scientific">Thalassiosira oceanica</name>
    <name type="common">Marine diatom</name>
    <dbReference type="NCBI Taxonomy" id="159749"/>
    <lineage>
        <taxon>Eukaryota</taxon>
        <taxon>Sar</taxon>
        <taxon>Stramenopiles</taxon>
        <taxon>Ochrophyta</taxon>
        <taxon>Bacillariophyta</taxon>
        <taxon>Coscinodiscophyceae</taxon>
        <taxon>Thalassiosirophycidae</taxon>
        <taxon>Thalassiosirales</taxon>
        <taxon>Thalassiosiraceae</taxon>
        <taxon>Thalassiosira</taxon>
    </lineage>
</organism>
<reference evidence="1 2" key="1">
    <citation type="journal article" date="2012" name="Genome Biol.">
        <title>Genome and low-iron response of an oceanic diatom adapted to chronic iron limitation.</title>
        <authorList>
            <person name="Lommer M."/>
            <person name="Specht M."/>
            <person name="Roy A.S."/>
            <person name="Kraemer L."/>
            <person name="Andreson R."/>
            <person name="Gutowska M.A."/>
            <person name="Wolf J."/>
            <person name="Bergner S.V."/>
            <person name="Schilhabel M.B."/>
            <person name="Klostermeier U.C."/>
            <person name="Beiko R.G."/>
            <person name="Rosenstiel P."/>
            <person name="Hippler M."/>
            <person name="Laroche J."/>
        </authorList>
    </citation>
    <scope>NUCLEOTIDE SEQUENCE [LARGE SCALE GENOMIC DNA]</scope>
    <source>
        <strain evidence="1 2">CCMP1005</strain>
    </source>
</reference>
<dbReference type="AlphaFoldDB" id="K0SFS7"/>
<evidence type="ECO:0000313" key="1">
    <source>
        <dbReference type="EMBL" id="EJK63869.1"/>
    </source>
</evidence>
<keyword evidence="2" id="KW-1185">Reference proteome</keyword>
<comment type="caution">
    <text evidence="1">The sequence shown here is derived from an EMBL/GenBank/DDBJ whole genome shotgun (WGS) entry which is preliminary data.</text>
</comment>
<protein>
    <submittedName>
        <fullName evidence="1">Uncharacterized protein</fullName>
    </submittedName>
</protein>
<sequence>MKVSTSLTIEVDRVHSDCVAVASAPAGMARQIAVLIAGGRSVIESVPADPSTSRYRVQRNSHILPTPAAQAMQDVESVAAVCSVEERAMRTLLQSRRQRADGRASEVTWPKYDIVPR</sequence>
<evidence type="ECO:0000313" key="2">
    <source>
        <dbReference type="Proteomes" id="UP000266841"/>
    </source>
</evidence>
<dbReference type="EMBL" id="AGNL01017936">
    <property type="protein sequence ID" value="EJK63869.1"/>
    <property type="molecule type" value="Genomic_DNA"/>
</dbReference>
<dbReference type="Proteomes" id="UP000266841">
    <property type="component" value="Unassembled WGS sequence"/>
</dbReference>
<accession>K0SFS7</accession>